<dbReference type="EMBL" id="CAJGYM010000053">
    <property type="protein sequence ID" value="CAD6195335.1"/>
    <property type="molecule type" value="Genomic_DNA"/>
</dbReference>
<name>A0A8S1HJ82_9PELO</name>
<evidence type="ECO:0000313" key="1">
    <source>
        <dbReference type="EMBL" id="CAD6195335.1"/>
    </source>
</evidence>
<protein>
    <recommendedName>
        <fullName evidence="3">BAR domain-containing protein</fullName>
    </recommendedName>
</protein>
<keyword evidence="2" id="KW-1185">Reference proteome</keyword>
<dbReference type="Proteomes" id="UP000835052">
    <property type="component" value="Unassembled WGS sequence"/>
</dbReference>
<gene>
    <name evidence="1" type="ORF">CAUJ_LOCUS11254</name>
</gene>
<organism evidence="1 2">
    <name type="scientific">Caenorhabditis auriculariae</name>
    <dbReference type="NCBI Taxonomy" id="2777116"/>
    <lineage>
        <taxon>Eukaryota</taxon>
        <taxon>Metazoa</taxon>
        <taxon>Ecdysozoa</taxon>
        <taxon>Nematoda</taxon>
        <taxon>Chromadorea</taxon>
        <taxon>Rhabditida</taxon>
        <taxon>Rhabditina</taxon>
        <taxon>Rhabditomorpha</taxon>
        <taxon>Rhabditoidea</taxon>
        <taxon>Rhabditidae</taxon>
        <taxon>Peloderinae</taxon>
        <taxon>Caenorhabditis</taxon>
    </lineage>
</organism>
<dbReference type="AlphaFoldDB" id="A0A8S1HJ82"/>
<reference evidence="1" key="1">
    <citation type="submission" date="2020-10" db="EMBL/GenBank/DDBJ databases">
        <authorList>
            <person name="Kikuchi T."/>
        </authorList>
    </citation>
    <scope>NUCLEOTIDE SEQUENCE</scope>
    <source>
        <strain evidence="1">NKZ352</strain>
    </source>
</reference>
<evidence type="ECO:0000313" key="2">
    <source>
        <dbReference type="Proteomes" id="UP000835052"/>
    </source>
</evidence>
<dbReference type="Gene3D" id="1.20.1270.60">
    <property type="entry name" value="Arfaptin homology (AH) domain/BAR domain"/>
    <property type="match status" value="1"/>
</dbReference>
<proteinExistence type="predicted"/>
<dbReference type="OrthoDB" id="5795430at2759"/>
<sequence>MFGRLKQKVKEKTGRASITPMPADVQEIMDDFAKWADRDKQVIKAFQESTELWKKNKKSDVISELKDLRGLESSIGKSADNLAQLLSRKAANEVLASEKMRTDLDNRLKAFISGELHNVQQSISALKARRLDRDASEAEFSKNESQEKKQKFDIALREFDIALDRVRTAGSRQEEFEKLHIDYLKDALRDYQAGFSTEE</sequence>
<evidence type="ECO:0008006" key="3">
    <source>
        <dbReference type="Google" id="ProtNLM"/>
    </source>
</evidence>
<comment type="caution">
    <text evidence="1">The sequence shown here is derived from an EMBL/GenBank/DDBJ whole genome shotgun (WGS) entry which is preliminary data.</text>
</comment>
<dbReference type="SUPFAM" id="SSF103657">
    <property type="entry name" value="BAR/IMD domain-like"/>
    <property type="match status" value="1"/>
</dbReference>
<dbReference type="InterPro" id="IPR027267">
    <property type="entry name" value="AH/BAR_dom_sf"/>
</dbReference>
<accession>A0A8S1HJ82</accession>